<evidence type="ECO:0000256" key="1">
    <source>
        <dbReference type="ARBA" id="ARBA00000142"/>
    </source>
</evidence>
<evidence type="ECO:0000256" key="5">
    <source>
        <dbReference type="ARBA" id="ARBA00022691"/>
    </source>
</evidence>
<dbReference type="InterPro" id="IPR029063">
    <property type="entry name" value="SAM-dependent_MTases_sf"/>
</dbReference>
<dbReference type="PROSITE" id="PS51625">
    <property type="entry name" value="SAM_MT_TRMB"/>
    <property type="match status" value="1"/>
</dbReference>
<dbReference type="GO" id="GO:0043527">
    <property type="term" value="C:tRNA methyltransferase complex"/>
    <property type="evidence" value="ECO:0007669"/>
    <property type="project" value="TreeGrafter"/>
</dbReference>
<comment type="pathway">
    <text evidence="7">tRNA modification; N(7)-methylguanine-tRNA biosynthesis.</text>
</comment>
<feature type="binding site" evidence="7">
    <location>
        <position position="99"/>
    </location>
    <ligand>
        <name>S-adenosyl-L-methionine</name>
        <dbReference type="ChEBI" id="CHEBI:59789"/>
    </ligand>
</feature>
<dbReference type="RefSeq" id="WP_179444337.1">
    <property type="nucleotide sequence ID" value="NZ_JACBZS010000001.1"/>
</dbReference>
<evidence type="ECO:0000313" key="8">
    <source>
        <dbReference type="EMBL" id="NYI70370.1"/>
    </source>
</evidence>
<comment type="catalytic activity">
    <reaction evidence="1 7">
        <text>guanosine(46) in tRNA + S-adenosyl-L-methionine = N(7)-methylguanosine(46) in tRNA + S-adenosyl-L-homocysteine</text>
        <dbReference type="Rhea" id="RHEA:42708"/>
        <dbReference type="Rhea" id="RHEA-COMP:10188"/>
        <dbReference type="Rhea" id="RHEA-COMP:10189"/>
        <dbReference type="ChEBI" id="CHEBI:57856"/>
        <dbReference type="ChEBI" id="CHEBI:59789"/>
        <dbReference type="ChEBI" id="CHEBI:74269"/>
        <dbReference type="ChEBI" id="CHEBI:74480"/>
        <dbReference type="EC" id="2.1.1.33"/>
    </reaction>
</comment>
<sequence>MTAADNPPESHRREVVSFVRHRARMTPAQQRAWREHGPDHLVEVDKGAGHGAISAGQSVDWSAVFGRRSELVVEIGSGAGDSLVAMAAERPDLDIVAFEVFQPGIAATMIKLNRAGVRNVRLVEGNGVHGLQHLFAPGSLAGIWVFFPDPWPKTRHHKRRLVNPEFAALAASRLRPGGRLLAATDWAPYADRMRRVLDAEPELINEHPDGWAPRPAGRVITRFEGRGERAGHDIRDLSYRRR</sequence>
<dbReference type="InterPro" id="IPR003358">
    <property type="entry name" value="tRNA_(Gua-N-7)_MeTrfase_Trmb"/>
</dbReference>
<dbReference type="UniPathway" id="UPA00989"/>
<dbReference type="SUPFAM" id="SSF53335">
    <property type="entry name" value="S-adenosyl-L-methionine-dependent methyltransferases"/>
    <property type="match status" value="1"/>
</dbReference>
<reference evidence="8 9" key="1">
    <citation type="submission" date="2020-07" db="EMBL/GenBank/DDBJ databases">
        <title>Sequencing the genomes of 1000 actinobacteria strains.</title>
        <authorList>
            <person name="Klenk H.-P."/>
        </authorList>
    </citation>
    <scope>NUCLEOTIDE SEQUENCE [LARGE SCALE GENOMIC DNA]</scope>
    <source>
        <strain evidence="8 9">DSM 103164</strain>
    </source>
</reference>
<dbReference type="Pfam" id="PF02390">
    <property type="entry name" value="Methyltransf_4"/>
    <property type="match status" value="1"/>
</dbReference>
<dbReference type="AlphaFoldDB" id="A0A7Z0IKA2"/>
<evidence type="ECO:0000256" key="6">
    <source>
        <dbReference type="ARBA" id="ARBA00022694"/>
    </source>
</evidence>
<feature type="binding site" evidence="7">
    <location>
        <begin position="221"/>
        <end position="224"/>
    </location>
    <ligand>
        <name>substrate</name>
    </ligand>
</feature>
<dbReference type="PANTHER" id="PTHR23417:SF14">
    <property type="entry name" value="PENTACOTRIPEPTIDE-REPEAT REGION OF PRORP DOMAIN-CONTAINING PROTEIN"/>
    <property type="match status" value="1"/>
</dbReference>
<dbReference type="NCBIfam" id="TIGR00091">
    <property type="entry name" value="tRNA (guanosine(46)-N7)-methyltransferase TrmB"/>
    <property type="match status" value="1"/>
</dbReference>
<comment type="similarity">
    <text evidence="7">Belongs to the class I-like SAM-binding methyltransferase superfamily. TrmB family.</text>
</comment>
<evidence type="ECO:0000256" key="3">
    <source>
        <dbReference type="ARBA" id="ARBA00022603"/>
    </source>
</evidence>
<dbReference type="Gene3D" id="3.40.50.150">
    <property type="entry name" value="Vaccinia Virus protein VP39"/>
    <property type="match status" value="1"/>
</dbReference>
<dbReference type="PANTHER" id="PTHR23417">
    <property type="entry name" value="3-DEOXY-D-MANNO-OCTULOSONIC-ACID TRANSFERASE/TRNA GUANINE-N 7 - -METHYLTRANSFERASE"/>
    <property type="match status" value="1"/>
</dbReference>
<dbReference type="GO" id="GO:0008176">
    <property type="term" value="F:tRNA (guanine(46)-N7)-methyltransferase activity"/>
    <property type="evidence" value="ECO:0007669"/>
    <property type="project" value="UniProtKB-UniRule"/>
</dbReference>
<keyword evidence="9" id="KW-1185">Reference proteome</keyword>
<feature type="binding site" evidence="7">
    <location>
        <position position="149"/>
    </location>
    <ligand>
        <name>S-adenosyl-L-methionine</name>
        <dbReference type="ChEBI" id="CHEBI:59789"/>
    </ligand>
</feature>
<proteinExistence type="inferred from homology"/>
<gene>
    <name evidence="7" type="primary">trmB</name>
    <name evidence="8" type="ORF">GGQ54_000930</name>
</gene>
<dbReference type="EMBL" id="JACBZS010000001">
    <property type="protein sequence ID" value="NYI70370.1"/>
    <property type="molecule type" value="Genomic_DNA"/>
</dbReference>
<feature type="binding site" evidence="7">
    <location>
        <position position="153"/>
    </location>
    <ligand>
        <name>substrate</name>
    </ligand>
</feature>
<name>A0A7Z0IKA2_9ACTN</name>
<dbReference type="Proteomes" id="UP000527616">
    <property type="component" value="Unassembled WGS sequence"/>
</dbReference>
<protein>
    <recommendedName>
        <fullName evidence="7">tRNA (guanine-N(7)-)-methyltransferase</fullName>
        <ecNumber evidence="7">2.1.1.33</ecNumber>
    </recommendedName>
    <alternativeName>
        <fullName evidence="7">tRNA (guanine(46)-N(7))-methyltransferase</fullName>
    </alternativeName>
    <alternativeName>
        <fullName evidence="7">tRNA(m7G46)-methyltransferase</fullName>
    </alternativeName>
</protein>
<feature type="binding site" evidence="7">
    <location>
        <position position="126"/>
    </location>
    <ligand>
        <name>S-adenosyl-L-methionine</name>
        <dbReference type="ChEBI" id="CHEBI:59789"/>
    </ligand>
</feature>
<dbReference type="EC" id="2.1.1.33" evidence="7"/>
<evidence type="ECO:0000256" key="4">
    <source>
        <dbReference type="ARBA" id="ARBA00022679"/>
    </source>
</evidence>
<dbReference type="HAMAP" id="MF_01057">
    <property type="entry name" value="tRNA_methyltr_TrmB"/>
    <property type="match status" value="1"/>
</dbReference>
<dbReference type="InterPro" id="IPR055361">
    <property type="entry name" value="tRNA_methyltr_TrmB_bact"/>
</dbReference>
<comment type="caution">
    <text evidence="8">The sequence shown here is derived from an EMBL/GenBank/DDBJ whole genome shotgun (WGS) entry which is preliminary data.</text>
</comment>
<dbReference type="CDD" id="cd02440">
    <property type="entry name" value="AdoMet_MTases"/>
    <property type="match status" value="1"/>
</dbReference>
<organism evidence="8 9">
    <name type="scientific">Naumannella cuiyingiana</name>
    <dbReference type="NCBI Taxonomy" id="1347891"/>
    <lineage>
        <taxon>Bacteria</taxon>
        <taxon>Bacillati</taxon>
        <taxon>Actinomycetota</taxon>
        <taxon>Actinomycetes</taxon>
        <taxon>Propionibacteriales</taxon>
        <taxon>Propionibacteriaceae</taxon>
        <taxon>Naumannella</taxon>
    </lineage>
</organism>
<evidence type="ECO:0000256" key="2">
    <source>
        <dbReference type="ARBA" id="ARBA00003015"/>
    </source>
</evidence>
<feature type="binding site" evidence="7">
    <location>
        <position position="74"/>
    </location>
    <ligand>
        <name>S-adenosyl-L-methionine</name>
        <dbReference type="ChEBI" id="CHEBI:59789"/>
    </ligand>
</feature>
<keyword evidence="6 7" id="KW-0819">tRNA processing</keyword>
<comment type="function">
    <text evidence="2 7">Catalyzes the formation of N(7)-methylguanine at position 46 (m7G46) in tRNA.</text>
</comment>
<keyword evidence="3 7" id="KW-0489">Methyltransferase</keyword>
<feature type="binding site" evidence="7">
    <location>
        <position position="185"/>
    </location>
    <ligand>
        <name>substrate</name>
    </ligand>
</feature>
<accession>A0A7Z0IKA2</accession>
<comment type="caution">
    <text evidence="7">Lacks conserved residue(s) required for the propagation of feature annotation.</text>
</comment>
<keyword evidence="4 7" id="KW-0808">Transferase</keyword>
<keyword evidence="5 7" id="KW-0949">S-adenosyl-L-methionine</keyword>
<evidence type="ECO:0000313" key="9">
    <source>
        <dbReference type="Proteomes" id="UP000527616"/>
    </source>
</evidence>
<evidence type="ECO:0000256" key="7">
    <source>
        <dbReference type="HAMAP-Rule" id="MF_01057"/>
    </source>
</evidence>